<evidence type="ECO:0000313" key="9">
    <source>
        <dbReference type="EMBL" id="EGY28275.1"/>
    </source>
</evidence>
<evidence type="ECO:0000256" key="1">
    <source>
        <dbReference type="ARBA" id="ARBA00004672"/>
    </source>
</evidence>
<keyword evidence="6" id="KW-0067">ATP-binding</keyword>
<gene>
    <name evidence="9" type="ORF">Rin_00018020</name>
</gene>
<dbReference type="InterPro" id="IPR028923">
    <property type="entry name" value="SAICAR_synt/ADE2_N"/>
</dbReference>
<evidence type="ECO:0000313" key="10">
    <source>
        <dbReference type="Proteomes" id="UP000004116"/>
    </source>
</evidence>
<dbReference type="Pfam" id="PF01259">
    <property type="entry name" value="SAICAR_synt"/>
    <property type="match status" value="1"/>
</dbReference>
<evidence type="ECO:0000256" key="5">
    <source>
        <dbReference type="ARBA" id="ARBA00022755"/>
    </source>
</evidence>
<dbReference type="InterPro" id="IPR018236">
    <property type="entry name" value="SAICAR_synthetase_CS"/>
</dbReference>
<feature type="domain" description="SAICAR synthetase/ADE2 N-terminal" evidence="8">
    <location>
        <begin position="1"/>
        <end position="72"/>
    </location>
</feature>
<keyword evidence="5" id="KW-0658">Purine biosynthesis</keyword>
<keyword evidence="10" id="KW-1185">Reference proteome</keyword>
<evidence type="ECO:0000256" key="3">
    <source>
        <dbReference type="ARBA" id="ARBA00022598"/>
    </source>
</evidence>
<dbReference type="AlphaFoldDB" id="G2H165"/>
<name>G2H165_9ENTR</name>
<evidence type="ECO:0000256" key="6">
    <source>
        <dbReference type="ARBA" id="ARBA00022840"/>
    </source>
</evidence>
<dbReference type="EMBL" id="AGCA01000425">
    <property type="protein sequence ID" value="EGY28275.1"/>
    <property type="molecule type" value="Genomic_DNA"/>
</dbReference>
<accession>G2H165</accession>
<evidence type="ECO:0000256" key="7">
    <source>
        <dbReference type="ARBA" id="ARBA00048475"/>
    </source>
</evidence>
<sequence length="93" mass="10686">LNHPLFELFLKNDQLHDPIVSEAYCKAFGWVSEAHLVQMKKLSYQVNDVLSKLFDDAGLILVDFKLEFGLFEIKSPWVMSFPPMAVACGIKRR</sequence>
<keyword evidence="4" id="KW-0547">Nucleotide-binding</keyword>
<organism evidence="9 10">
    <name type="scientific">Candidatus Regiella insecticola 5.15</name>
    <dbReference type="NCBI Taxonomy" id="1005043"/>
    <lineage>
        <taxon>Bacteria</taxon>
        <taxon>Pseudomonadati</taxon>
        <taxon>Pseudomonadota</taxon>
        <taxon>Gammaproteobacteria</taxon>
        <taxon>Enterobacterales</taxon>
        <taxon>Enterobacteriaceae</taxon>
        <taxon>aphid secondary symbionts</taxon>
        <taxon>Candidatus Regiella</taxon>
    </lineage>
</organism>
<dbReference type="GO" id="GO:0005524">
    <property type="term" value="F:ATP binding"/>
    <property type="evidence" value="ECO:0007669"/>
    <property type="project" value="UniProtKB-KW"/>
</dbReference>
<dbReference type="GO" id="GO:0006189">
    <property type="term" value="P:'de novo' IMP biosynthetic process"/>
    <property type="evidence" value="ECO:0007669"/>
    <property type="project" value="UniProtKB-UniPathway"/>
</dbReference>
<evidence type="ECO:0000259" key="8">
    <source>
        <dbReference type="Pfam" id="PF01259"/>
    </source>
</evidence>
<dbReference type="PROSITE" id="PS01058">
    <property type="entry name" value="SAICAR_SYNTHETASE_2"/>
    <property type="match status" value="1"/>
</dbReference>
<dbReference type="SUPFAM" id="SSF56104">
    <property type="entry name" value="SAICAR synthase-like"/>
    <property type="match status" value="1"/>
</dbReference>
<comment type="pathway">
    <text evidence="1">Purine metabolism; IMP biosynthesis via de novo pathway; 5-amino-1-(5-phospho-D-ribosyl)imidazole-4-carboxamide from 5-amino-1-(5-phospho-D-ribosyl)imidazole-4-carboxylate: step 1/2.</text>
</comment>
<evidence type="ECO:0000256" key="2">
    <source>
        <dbReference type="ARBA" id="ARBA00012217"/>
    </source>
</evidence>
<comment type="catalytic activity">
    <reaction evidence="7">
        <text>5-amino-1-(5-phospho-D-ribosyl)imidazole-4-carboxylate + L-aspartate + ATP = (2S)-2-[5-amino-1-(5-phospho-beta-D-ribosyl)imidazole-4-carboxamido]succinate + ADP + phosphate + 2 H(+)</text>
        <dbReference type="Rhea" id="RHEA:22628"/>
        <dbReference type="ChEBI" id="CHEBI:15378"/>
        <dbReference type="ChEBI" id="CHEBI:29991"/>
        <dbReference type="ChEBI" id="CHEBI:30616"/>
        <dbReference type="ChEBI" id="CHEBI:43474"/>
        <dbReference type="ChEBI" id="CHEBI:58443"/>
        <dbReference type="ChEBI" id="CHEBI:77657"/>
        <dbReference type="ChEBI" id="CHEBI:456216"/>
        <dbReference type="EC" id="6.3.2.6"/>
    </reaction>
</comment>
<dbReference type="Proteomes" id="UP000004116">
    <property type="component" value="Unassembled WGS sequence"/>
</dbReference>
<evidence type="ECO:0000256" key="4">
    <source>
        <dbReference type="ARBA" id="ARBA00022741"/>
    </source>
</evidence>
<feature type="non-terminal residue" evidence="9">
    <location>
        <position position="1"/>
    </location>
</feature>
<protein>
    <recommendedName>
        <fullName evidence="2">phosphoribosylaminoimidazolesuccinocarboxamide synthase</fullName>
        <ecNumber evidence="2">6.3.2.6</ecNumber>
    </recommendedName>
</protein>
<dbReference type="GO" id="GO:0004639">
    <property type="term" value="F:phosphoribosylaminoimidazolesuccinocarboxamide synthase activity"/>
    <property type="evidence" value="ECO:0007669"/>
    <property type="project" value="UniProtKB-EC"/>
</dbReference>
<keyword evidence="3" id="KW-0436">Ligase</keyword>
<comment type="caution">
    <text evidence="9">The sequence shown here is derived from an EMBL/GenBank/DDBJ whole genome shotgun (WGS) entry which is preliminary data.</text>
</comment>
<dbReference type="EC" id="6.3.2.6" evidence="2"/>
<dbReference type="Gene3D" id="3.30.470.20">
    <property type="entry name" value="ATP-grasp fold, B domain"/>
    <property type="match status" value="1"/>
</dbReference>
<proteinExistence type="predicted"/>
<dbReference type="PATRIC" id="fig|1005043.3.peg.1660"/>
<dbReference type="UniPathway" id="UPA00074">
    <property type="reaction ID" value="UER00131"/>
</dbReference>
<reference evidence="9 10" key="1">
    <citation type="journal article" date="2012" name="Genome Res.">
        <title>Genomic basis of endosymbiont-conferred protection against an insect parasitoid.</title>
        <authorList>
            <person name="Hansen A.K."/>
            <person name="Vorburger C."/>
            <person name="Moran N.A."/>
        </authorList>
    </citation>
    <scope>NUCLEOTIDE SEQUENCE [LARGE SCALE GENOMIC DNA]</scope>
    <source>
        <strain evidence="10">R5.15</strain>
    </source>
</reference>